<reference evidence="2" key="1">
    <citation type="submission" date="2024-07" db="EMBL/GenBank/DDBJ databases">
        <title>Two chromosome-level genome assemblies of Korean endemic species Abeliophyllum distichum and Forsythia ovata (Oleaceae).</title>
        <authorList>
            <person name="Jang H."/>
        </authorList>
    </citation>
    <scope>NUCLEOTIDE SEQUENCE [LARGE SCALE GENOMIC DNA]</scope>
</reference>
<gene>
    <name evidence="1" type="ORF">Fot_19554</name>
</gene>
<dbReference type="AlphaFoldDB" id="A0ABD1VMZ5"/>
<comment type="caution">
    <text evidence="1">The sequence shown here is derived from an EMBL/GenBank/DDBJ whole genome shotgun (WGS) entry which is preliminary data.</text>
</comment>
<keyword evidence="2" id="KW-1185">Reference proteome</keyword>
<dbReference type="EMBL" id="JBFOLJ010000005">
    <property type="protein sequence ID" value="KAL2538163.1"/>
    <property type="molecule type" value="Genomic_DNA"/>
</dbReference>
<dbReference type="Proteomes" id="UP001604277">
    <property type="component" value="Unassembled WGS sequence"/>
</dbReference>
<sequence>MGLSNFQERVQKIEERRPTNAYNRCNAHNNIKNNALDGRLSIEKESQKVKASTPSARLRALLHDLLLQDPSRLSLCCNNRSSFVPNSTCSFTTSRLICKQKAVKVQHTSTGRNRKYNFLDWEFLGSLRNTAAASGDGRAGGAIDSFSYIEALIGWTKGRLAE</sequence>
<name>A0ABD1VMZ5_9LAMI</name>
<organism evidence="1 2">
    <name type="scientific">Forsythia ovata</name>
    <dbReference type="NCBI Taxonomy" id="205694"/>
    <lineage>
        <taxon>Eukaryota</taxon>
        <taxon>Viridiplantae</taxon>
        <taxon>Streptophyta</taxon>
        <taxon>Embryophyta</taxon>
        <taxon>Tracheophyta</taxon>
        <taxon>Spermatophyta</taxon>
        <taxon>Magnoliopsida</taxon>
        <taxon>eudicotyledons</taxon>
        <taxon>Gunneridae</taxon>
        <taxon>Pentapetalae</taxon>
        <taxon>asterids</taxon>
        <taxon>lamiids</taxon>
        <taxon>Lamiales</taxon>
        <taxon>Oleaceae</taxon>
        <taxon>Forsythieae</taxon>
        <taxon>Forsythia</taxon>
    </lineage>
</organism>
<evidence type="ECO:0000313" key="2">
    <source>
        <dbReference type="Proteomes" id="UP001604277"/>
    </source>
</evidence>
<proteinExistence type="predicted"/>
<protein>
    <submittedName>
        <fullName evidence="1">Uncharacterized protein</fullName>
    </submittedName>
</protein>
<evidence type="ECO:0000313" key="1">
    <source>
        <dbReference type="EMBL" id="KAL2538163.1"/>
    </source>
</evidence>
<accession>A0ABD1VMZ5</accession>